<dbReference type="GO" id="GO:0009295">
    <property type="term" value="C:nucleoid"/>
    <property type="evidence" value="ECO:0007669"/>
    <property type="project" value="InterPro"/>
</dbReference>
<keyword evidence="2" id="KW-1185">Reference proteome</keyword>
<evidence type="ECO:0000313" key="1">
    <source>
        <dbReference type="EMBL" id="MBC3889922.1"/>
    </source>
</evidence>
<dbReference type="Pfam" id="PF04245">
    <property type="entry name" value="NA37"/>
    <property type="match status" value="1"/>
</dbReference>
<dbReference type="EMBL" id="WJBD01000030">
    <property type="protein sequence ID" value="MBC3889922.1"/>
    <property type="molecule type" value="Genomic_DNA"/>
</dbReference>
<sequence length="335" mass="38832">MNIEIAINKSILHVLDTNASIPILSDTLLNMTLTVKDYIERHVQRSIKDTDIKRTIFRAGSQFKERIRDYRKNSHELVRVSSEIAQLFFDYMIENIEIPSADLVFVDFEMNHENYLGIFKFNYKLGYIHYVNTDNGLTNDIIVQPCVLPTESQKLDEFALINLTTDEILLKEKKYLINNEKDFYISTQLLFCEPAISEKEAFEIVEKTVKEVIGKEYGGDYEKLNTVKTVIADDYEAESEIDIENIAKVVFDGDETIQEKFKESLEQKGLYEKKVQMTQNIEKKIFGKQKFVTDTGIEICIPTEQLKRNDIIEFKNNPDGTISVEIKNIGLLNHK</sequence>
<evidence type="ECO:0000313" key="2">
    <source>
        <dbReference type="Proteomes" id="UP000616595"/>
    </source>
</evidence>
<comment type="caution">
    <text evidence="1">The sequence shown here is derived from an EMBL/GenBank/DDBJ whole genome shotgun (WGS) entry which is preliminary data.</text>
</comment>
<reference evidence="1" key="1">
    <citation type="submission" date="2019-10" db="EMBL/GenBank/DDBJ databases">
        <authorList>
            <person name="Ross D.E."/>
            <person name="Gulliver D."/>
        </authorList>
    </citation>
    <scope>NUCLEOTIDE SEQUENCE</scope>
    <source>
        <strain evidence="1">DER-2019</strain>
    </source>
</reference>
<dbReference type="InterPro" id="IPR007358">
    <property type="entry name" value="Nucleoid_associated_NdpA"/>
</dbReference>
<dbReference type="AlphaFoldDB" id="A0A923HYG0"/>
<proteinExistence type="predicted"/>
<protein>
    <submittedName>
        <fullName evidence="1">Nucleoid-associated protein</fullName>
    </submittedName>
</protein>
<dbReference type="OrthoDB" id="3171075at2"/>
<dbReference type="Proteomes" id="UP000616595">
    <property type="component" value="Unassembled WGS sequence"/>
</dbReference>
<dbReference type="RefSeq" id="WP_148568558.1">
    <property type="nucleotide sequence ID" value="NZ_RXYA01000020.1"/>
</dbReference>
<accession>A0A923HYG0</accession>
<organism evidence="1 2">
    <name type="scientific">Acetobacterium paludosum</name>
    <dbReference type="NCBI Taxonomy" id="52693"/>
    <lineage>
        <taxon>Bacteria</taxon>
        <taxon>Bacillati</taxon>
        <taxon>Bacillota</taxon>
        <taxon>Clostridia</taxon>
        <taxon>Eubacteriales</taxon>
        <taxon>Eubacteriaceae</taxon>
        <taxon>Acetobacterium</taxon>
    </lineage>
</organism>
<gene>
    <name evidence="1" type="ORF">GH810_16585</name>
</gene>
<reference evidence="1" key="2">
    <citation type="submission" date="2020-10" db="EMBL/GenBank/DDBJ databases">
        <title>Comparative genomics of the Acetobacterium genus.</title>
        <authorList>
            <person name="Marshall C."/>
            <person name="May H."/>
            <person name="Norman S."/>
        </authorList>
    </citation>
    <scope>NUCLEOTIDE SEQUENCE</scope>
    <source>
        <strain evidence="1">DER-2019</strain>
    </source>
</reference>
<name>A0A923HYG0_9FIRM</name>